<dbReference type="Pfam" id="PF02789">
    <property type="entry name" value="Peptidase_M17_N"/>
    <property type="match status" value="1"/>
</dbReference>
<dbReference type="HAMAP" id="MF_00181">
    <property type="entry name" value="Cytosol_peptidase_M17"/>
    <property type="match status" value="1"/>
</dbReference>
<proteinExistence type="inferred from homology"/>
<dbReference type="CDD" id="cd00433">
    <property type="entry name" value="Peptidase_M17"/>
    <property type="match status" value="1"/>
</dbReference>
<evidence type="ECO:0000256" key="4">
    <source>
        <dbReference type="ARBA" id="ARBA00022438"/>
    </source>
</evidence>
<dbReference type="InterPro" id="IPR011356">
    <property type="entry name" value="Leucine_aapep/pepB"/>
</dbReference>
<dbReference type="EMBL" id="ALBS01000174">
    <property type="protein sequence ID" value="EJT49303.1"/>
    <property type="molecule type" value="Genomic_DNA"/>
</dbReference>
<dbReference type="VEuPathDB" id="FungiDB:A1Q1_01603"/>
<dbReference type="Pfam" id="PF00883">
    <property type="entry name" value="Peptidase_M17"/>
    <property type="match status" value="1"/>
</dbReference>
<organism evidence="9 10">
    <name type="scientific">Trichosporon asahii var. asahii (strain ATCC 90039 / CBS 2479 / JCM 2466 / KCTC 7840 / NBRC 103889/ NCYC 2677 / UAMH 7654)</name>
    <name type="common">Yeast</name>
    <dbReference type="NCBI Taxonomy" id="1186058"/>
    <lineage>
        <taxon>Eukaryota</taxon>
        <taxon>Fungi</taxon>
        <taxon>Dikarya</taxon>
        <taxon>Basidiomycota</taxon>
        <taxon>Agaricomycotina</taxon>
        <taxon>Tremellomycetes</taxon>
        <taxon>Trichosporonales</taxon>
        <taxon>Trichosporonaceae</taxon>
        <taxon>Trichosporon</taxon>
    </lineage>
</organism>
<comment type="similarity">
    <text evidence="3">Belongs to the peptidase M17 family.</text>
</comment>
<reference evidence="9 10" key="1">
    <citation type="journal article" date="2012" name="Eukaryot. Cell">
        <title>Draft genome sequence of CBS 2479, the standard type strain of Trichosporon asahii.</title>
        <authorList>
            <person name="Yang R.Y."/>
            <person name="Li H.T."/>
            <person name="Zhu H."/>
            <person name="Zhou G.P."/>
            <person name="Wang M."/>
            <person name="Wang L."/>
        </authorList>
    </citation>
    <scope>NUCLEOTIDE SEQUENCE [LARGE SCALE GENOMIC DNA]</scope>
    <source>
        <strain evidence="10">ATCC 90039 / CBS 2479 / JCM 2466 / KCTC 7840 / NCYC 2677 / UAMH 7654</strain>
    </source>
</reference>
<dbReference type="GO" id="GO:0005737">
    <property type="term" value="C:cytoplasm"/>
    <property type="evidence" value="ECO:0007669"/>
    <property type="project" value="InterPro"/>
</dbReference>
<comment type="catalytic activity">
    <reaction evidence="2">
        <text>Release of N-terminal proline from a peptide.</text>
        <dbReference type="EC" id="3.4.11.5"/>
    </reaction>
</comment>
<feature type="signal peptide" evidence="7">
    <location>
        <begin position="1"/>
        <end position="16"/>
    </location>
</feature>
<dbReference type="Proteomes" id="UP000002748">
    <property type="component" value="Unassembled WGS sequence"/>
</dbReference>
<keyword evidence="4 9" id="KW-0031">Aminopeptidase</keyword>
<feature type="domain" description="Cytosol aminopeptidase" evidence="8">
    <location>
        <begin position="378"/>
        <end position="385"/>
    </location>
</feature>
<dbReference type="SUPFAM" id="SSF53187">
    <property type="entry name" value="Zn-dependent exopeptidases"/>
    <property type="match status" value="1"/>
</dbReference>
<dbReference type="NCBIfam" id="NF002073">
    <property type="entry name" value="PRK00913.1-2"/>
    <property type="match status" value="1"/>
</dbReference>
<keyword evidence="6" id="KW-0378">Hydrolase</keyword>
<dbReference type="InterPro" id="IPR023042">
    <property type="entry name" value="Peptidase_M17_leu_NH2_pept"/>
</dbReference>
<dbReference type="PANTHER" id="PTHR11963">
    <property type="entry name" value="LEUCINE AMINOPEPTIDASE-RELATED"/>
    <property type="match status" value="1"/>
</dbReference>
<feature type="chain" id="PRO_5003784447" evidence="7">
    <location>
        <begin position="17"/>
        <end position="533"/>
    </location>
</feature>
<dbReference type="SUPFAM" id="SSF52949">
    <property type="entry name" value="Macro domain-like"/>
    <property type="match status" value="1"/>
</dbReference>
<keyword evidence="5" id="KW-0645">Protease</keyword>
<accession>J5QVC4</accession>
<dbReference type="Gene3D" id="3.40.220.10">
    <property type="entry name" value="Leucine Aminopeptidase, subunit E, domain 1"/>
    <property type="match status" value="1"/>
</dbReference>
<keyword evidence="7" id="KW-0732">Signal</keyword>
<dbReference type="GeneID" id="25985117"/>
<dbReference type="RefSeq" id="XP_014180117.1">
    <property type="nucleotide sequence ID" value="XM_014324642.1"/>
</dbReference>
<evidence type="ECO:0000256" key="7">
    <source>
        <dbReference type="SAM" id="SignalP"/>
    </source>
</evidence>
<gene>
    <name evidence="9" type="ORF">A1Q1_01603</name>
</gene>
<dbReference type="Gene3D" id="3.40.630.10">
    <property type="entry name" value="Zn peptidases"/>
    <property type="match status" value="1"/>
</dbReference>
<protein>
    <submittedName>
        <fullName evidence="9">Leucyl aminopeptidase</fullName>
    </submittedName>
</protein>
<dbReference type="GO" id="GO:0006508">
    <property type="term" value="P:proteolysis"/>
    <property type="evidence" value="ECO:0007669"/>
    <property type="project" value="UniProtKB-KW"/>
</dbReference>
<comment type="catalytic activity">
    <reaction evidence="1">
        <text>Release of an N-terminal amino acid, Xaa-|-Yaa-, in which Xaa is preferably Leu, but may be other amino acids including Pro although not Arg or Lys, and Yaa may be Pro. Amino acid amides and methyl esters are also readily hydrolyzed, but rates on arylamides are exceedingly low.</text>
        <dbReference type="EC" id="3.4.11.1"/>
    </reaction>
</comment>
<dbReference type="PANTHER" id="PTHR11963:SF23">
    <property type="entry name" value="CYTOSOL AMINOPEPTIDASE"/>
    <property type="match status" value="1"/>
</dbReference>
<evidence type="ECO:0000256" key="5">
    <source>
        <dbReference type="ARBA" id="ARBA00022670"/>
    </source>
</evidence>
<dbReference type="OrthoDB" id="412814at2759"/>
<dbReference type="AlphaFoldDB" id="J5QVC4"/>
<evidence type="ECO:0000313" key="9">
    <source>
        <dbReference type="EMBL" id="EJT49303.1"/>
    </source>
</evidence>
<dbReference type="KEGG" id="tasa:A1Q1_01603"/>
<evidence type="ECO:0000256" key="1">
    <source>
        <dbReference type="ARBA" id="ARBA00000135"/>
    </source>
</evidence>
<dbReference type="InterPro" id="IPR043472">
    <property type="entry name" value="Macro_dom-like"/>
</dbReference>
<sequence>MRVAFLLLTFLGTSAAFAPAGDPYLRHGRSLEPTGLFARENWGYDGSGHHPSVSVSSDKNTGADIAIIAAQSNAEGTPTILGDALDGGRAQQIQDAFKNLGFSGAAGSTVRIIGADGDPAKTLLITGVGKEVGPEQLRRAAGVGLRAATGSAEKVAVLFPTDGNDVLHAVAEGAVMGSYSWSKYKSKKTVPVQEIVVVSGGDSGVVDRASTLTKHVNKARDLVNTPPNDLYPENFAQMAQDAANAVGASVEIWDEDRLCEDGMNAILAVGSASARKPRLVKVSYNPQGASKHVSLVGKGITFDSGGLSIKPTSGMWEMKGDMSGAAIVMHAALAAAELKLNTRVTAWLCLAENLVDGEGYRNGDVFTAYNNKSIEVLSTDAEGRLVMADGLGIASTENPDILIDVATLTGAQVTALGERTAGLMGDQGAIDRVIAAKDHTGEPFWAMPFPEELRADLDSYTADIKNVGSGPGGMLIGGIFLKEFVGEGAKDKWAHLDIAGPAFNAGSAYGYQPTEGTAFSLRTLVKIAELINQ</sequence>
<comment type="caution">
    <text evidence="9">The sequence shown here is derived from an EMBL/GenBank/DDBJ whole genome shotgun (WGS) entry which is preliminary data.</text>
</comment>
<dbReference type="PROSITE" id="PS00631">
    <property type="entry name" value="CYTOSOL_AP"/>
    <property type="match status" value="1"/>
</dbReference>
<evidence type="ECO:0000313" key="10">
    <source>
        <dbReference type="Proteomes" id="UP000002748"/>
    </source>
</evidence>
<evidence type="ECO:0000259" key="8">
    <source>
        <dbReference type="PROSITE" id="PS00631"/>
    </source>
</evidence>
<evidence type="ECO:0000256" key="3">
    <source>
        <dbReference type="ARBA" id="ARBA00009528"/>
    </source>
</evidence>
<evidence type="ECO:0000256" key="2">
    <source>
        <dbReference type="ARBA" id="ARBA00001585"/>
    </source>
</evidence>
<dbReference type="HOGENOM" id="CLU_013734_2_0_1"/>
<evidence type="ECO:0000256" key="6">
    <source>
        <dbReference type="ARBA" id="ARBA00022801"/>
    </source>
</evidence>
<dbReference type="GO" id="GO:0070006">
    <property type="term" value="F:metalloaminopeptidase activity"/>
    <property type="evidence" value="ECO:0007669"/>
    <property type="project" value="InterPro"/>
</dbReference>
<dbReference type="GO" id="GO:0030145">
    <property type="term" value="F:manganese ion binding"/>
    <property type="evidence" value="ECO:0007669"/>
    <property type="project" value="InterPro"/>
</dbReference>
<dbReference type="InterPro" id="IPR008283">
    <property type="entry name" value="Peptidase_M17_N"/>
</dbReference>
<dbReference type="InterPro" id="IPR000819">
    <property type="entry name" value="Peptidase_M17_C"/>
</dbReference>
<name>J5QVC4_TRIAS</name>
<dbReference type="PRINTS" id="PR00481">
    <property type="entry name" value="LAMNOPPTDASE"/>
</dbReference>